<evidence type="ECO:0000313" key="1">
    <source>
        <dbReference type="EMBL" id="KAL0133570.1"/>
    </source>
</evidence>
<dbReference type="Proteomes" id="UP001430953">
    <property type="component" value="Unassembled WGS sequence"/>
</dbReference>
<dbReference type="EMBL" id="JADYXP020000001">
    <property type="protein sequence ID" value="KAL0133570.1"/>
    <property type="molecule type" value="Genomic_DNA"/>
</dbReference>
<name>A0AAW2H205_9HYME</name>
<protein>
    <submittedName>
        <fullName evidence="1">Uncharacterized protein</fullName>
    </submittedName>
</protein>
<comment type="caution">
    <text evidence="1">The sequence shown here is derived from an EMBL/GenBank/DDBJ whole genome shotgun (WGS) entry which is preliminary data.</text>
</comment>
<proteinExistence type="predicted"/>
<reference evidence="1 2" key="1">
    <citation type="submission" date="2023-03" db="EMBL/GenBank/DDBJ databases">
        <title>High recombination rates correlate with genetic variation in Cardiocondyla obscurior ants.</title>
        <authorList>
            <person name="Errbii M."/>
        </authorList>
    </citation>
    <scope>NUCLEOTIDE SEQUENCE [LARGE SCALE GENOMIC DNA]</scope>
    <source>
        <strain evidence="1">Alpha-2009</strain>
        <tissue evidence="1">Whole body</tissue>
    </source>
</reference>
<gene>
    <name evidence="1" type="ORF">PUN28_000953</name>
</gene>
<sequence>MSISNKKKNIFAGNLTEYRAPFVTLAVLQFLRYLTISRDFKESTKLHSHFPLENFSRQLKVNSLKTRKLISKGRSPSAISNFSPRIPTSNLRVSVLRHAKRSHVTCAQEKKKKKPSVCFTESFSVLSRPSLNHETSLTFSFFFFLFKERSIAIFLKLYFH</sequence>
<organism evidence="1 2">
    <name type="scientific">Cardiocondyla obscurior</name>
    <dbReference type="NCBI Taxonomy" id="286306"/>
    <lineage>
        <taxon>Eukaryota</taxon>
        <taxon>Metazoa</taxon>
        <taxon>Ecdysozoa</taxon>
        <taxon>Arthropoda</taxon>
        <taxon>Hexapoda</taxon>
        <taxon>Insecta</taxon>
        <taxon>Pterygota</taxon>
        <taxon>Neoptera</taxon>
        <taxon>Endopterygota</taxon>
        <taxon>Hymenoptera</taxon>
        <taxon>Apocrita</taxon>
        <taxon>Aculeata</taxon>
        <taxon>Formicoidea</taxon>
        <taxon>Formicidae</taxon>
        <taxon>Myrmicinae</taxon>
        <taxon>Cardiocondyla</taxon>
    </lineage>
</organism>
<keyword evidence="2" id="KW-1185">Reference proteome</keyword>
<evidence type="ECO:0000313" key="2">
    <source>
        <dbReference type="Proteomes" id="UP001430953"/>
    </source>
</evidence>
<dbReference type="AlphaFoldDB" id="A0AAW2H205"/>
<accession>A0AAW2H205</accession>